<sequence length="104" mass="11930">MASAKYFRTIGERASEDLFAWAAFVAQTEFLWQDAASVQDAVAWQRIWFELEILNGLALAQWEDEGKPDNWSYRWNTDYRQEAAALANELLELLCDAVGSKHAE</sequence>
<dbReference type="RefSeq" id="WP_205491217.1">
    <property type="nucleotide sequence ID" value="NZ_JAFHKI010000132.1"/>
</dbReference>
<reference evidence="1 2" key="1">
    <citation type="journal article" date="2021" name="Int. J. Syst. Evol. Microbiol.">
        <title>Pseudomonas lactucae sp. nov., a pathogen causing bacterial rot of lettuce in Japan.</title>
        <authorList>
            <person name="Sawada H."/>
            <person name="Fujikawa T."/>
            <person name="Satou M."/>
        </authorList>
    </citation>
    <scope>NUCLEOTIDE SEQUENCE [LARGE SCALE GENOMIC DNA]</scope>
    <source>
        <strain evidence="1 2">MAFF 301381</strain>
    </source>
</reference>
<keyword evidence="2" id="KW-1185">Reference proteome</keyword>
<proteinExistence type="predicted"/>
<reference evidence="1 2" key="2">
    <citation type="journal article" date="2023" name="Plant Pathol.">
        <title>Dismantling and reorganizing Pseudomonas marginalis sensu#lato.</title>
        <authorList>
            <person name="Sawada H."/>
            <person name="Fujikawa T."/>
            <person name="Satou M."/>
        </authorList>
    </citation>
    <scope>NUCLEOTIDE SEQUENCE [LARGE SCALE GENOMIC DNA]</scope>
    <source>
        <strain evidence="1 2">MAFF 301381</strain>
    </source>
</reference>
<gene>
    <name evidence="1" type="ORF">JWR99_25545</name>
</gene>
<comment type="caution">
    <text evidence="1">The sequence shown here is derived from an EMBL/GenBank/DDBJ whole genome shotgun (WGS) entry which is preliminary data.</text>
</comment>
<evidence type="ECO:0000313" key="2">
    <source>
        <dbReference type="Proteomes" id="UP001154860"/>
    </source>
</evidence>
<dbReference type="AlphaFoldDB" id="A0A9X0YFW3"/>
<name>A0A9X0YFW3_9PSED</name>
<dbReference type="EMBL" id="JAFHKJ010000139">
    <property type="protein sequence ID" value="MBN2979122.1"/>
    <property type="molecule type" value="Genomic_DNA"/>
</dbReference>
<accession>A0A9X0YFW3</accession>
<protein>
    <submittedName>
        <fullName evidence="1">Uncharacterized protein</fullName>
    </submittedName>
</protein>
<organism evidence="1 2">
    <name type="scientific">Pseudomonas lactucae</name>
    <dbReference type="NCBI Taxonomy" id="2813360"/>
    <lineage>
        <taxon>Bacteria</taxon>
        <taxon>Pseudomonadati</taxon>
        <taxon>Pseudomonadota</taxon>
        <taxon>Gammaproteobacteria</taxon>
        <taxon>Pseudomonadales</taxon>
        <taxon>Pseudomonadaceae</taxon>
        <taxon>Pseudomonas</taxon>
    </lineage>
</organism>
<evidence type="ECO:0000313" key="1">
    <source>
        <dbReference type="EMBL" id="MBN2979122.1"/>
    </source>
</evidence>
<dbReference type="Proteomes" id="UP001154860">
    <property type="component" value="Unassembled WGS sequence"/>
</dbReference>